<dbReference type="RefSeq" id="WP_055508483.1">
    <property type="nucleotide sequence ID" value="NZ_BBZG01000005.1"/>
</dbReference>
<organism evidence="3 4">
    <name type="scientific">Nonomuraea pusilla</name>
    <dbReference type="NCBI Taxonomy" id="46177"/>
    <lineage>
        <taxon>Bacteria</taxon>
        <taxon>Bacillati</taxon>
        <taxon>Actinomycetota</taxon>
        <taxon>Actinomycetes</taxon>
        <taxon>Streptosporangiales</taxon>
        <taxon>Streptosporangiaceae</taxon>
        <taxon>Nonomuraea</taxon>
    </lineage>
</organism>
<evidence type="ECO:0008006" key="5">
    <source>
        <dbReference type="Google" id="ProtNLM"/>
    </source>
</evidence>
<proteinExistence type="predicted"/>
<feature type="signal peptide" evidence="2">
    <location>
        <begin position="1"/>
        <end position="26"/>
    </location>
</feature>
<feature type="chain" id="PRO_5011657054" description="SH3 domain-containing protein" evidence="2">
    <location>
        <begin position="27"/>
        <end position="275"/>
    </location>
</feature>
<dbReference type="EMBL" id="FOBF01000001">
    <property type="protein sequence ID" value="SEK45390.1"/>
    <property type="molecule type" value="Genomic_DNA"/>
</dbReference>
<dbReference type="Proteomes" id="UP000198953">
    <property type="component" value="Unassembled WGS sequence"/>
</dbReference>
<keyword evidence="2" id="KW-0732">Signal</keyword>
<keyword evidence="4" id="KW-1185">Reference proteome</keyword>
<gene>
    <name evidence="3" type="ORF">SAMN05660976_00586</name>
</gene>
<feature type="compositionally biased region" description="Gly residues" evidence="1">
    <location>
        <begin position="70"/>
        <end position="79"/>
    </location>
</feature>
<dbReference type="AlphaFoldDB" id="A0A1H7H8N4"/>
<evidence type="ECO:0000256" key="2">
    <source>
        <dbReference type="SAM" id="SignalP"/>
    </source>
</evidence>
<accession>A0A1H7H8N4</accession>
<sequence>MASTRYSAIFVAIAVSGALTATPALASPEPGRVQRSGLAAADNDLSRFRPDRFPGHSPAGKHARHASPGNGSGGPGWGKPGKRGMKGGKWMSGLGNRWGRNQWRGGSGMRWPGMGGSGMRWPGMGGSGMRWPGMGGPGMGWPGMGQGGGHGMRGPGKWMRGGGKRWMGGPMGGPMGWHGPGGFTYGAAHAKKNHPVDPNAACAYRANNAVPVLERPEAGSPEVGRLPQYQRTVGACAPEEQDRGWTKVVAVNEHKLGYTRTRALKRLAPTDTIEF</sequence>
<feature type="region of interest" description="Disordered" evidence="1">
    <location>
        <begin position="43"/>
        <end position="88"/>
    </location>
</feature>
<evidence type="ECO:0000313" key="4">
    <source>
        <dbReference type="Proteomes" id="UP000198953"/>
    </source>
</evidence>
<feature type="compositionally biased region" description="Basic and acidic residues" evidence="1">
    <location>
        <begin position="44"/>
        <end position="54"/>
    </location>
</feature>
<reference evidence="3 4" key="1">
    <citation type="submission" date="2016-10" db="EMBL/GenBank/DDBJ databases">
        <authorList>
            <person name="de Groot N.N."/>
        </authorList>
    </citation>
    <scope>NUCLEOTIDE SEQUENCE [LARGE SCALE GENOMIC DNA]</scope>
    <source>
        <strain evidence="3 4">DSM 43357</strain>
    </source>
</reference>
<protein>
    <recommendedName>
        <fullName evidence="5">SH3 domain-containing protein</fullName>
    </recommendedName>
</protein>
<name>A0A1H7H8N4_9ACTN</name>
<evidence type="ECO:0000256" key="1">
    <source>
        <dbReference type="SAM" id="MobiDB-lite"/>
    </source>
</evidence>
<evidence type="ECO:0000313" key="3">
    <source>
        <dbReference type="EMBL" id="SEK45390.1"/>
    </source>
</evidence>